<feature type="compositionally biased region" description="Low complexity" evidence="1">
    <location>
        <begin position="1"/>
        <end position="29"/>
    </location>
</feature>
<protein>
    <submittedName>
        <fullName evidence="2">Uncharacterized protein</fullName>
    </submittedName>
</protein>
<sequence>MAPDPHSAPNPLSASAPHPAPNPLSASAPHPAPDASEDAAAFVRDATLWAALLARQLPDLVKELAPSAGARPVSAPRAPGPAERAARAALLAVERAEALRNEQHHGLAVPGHGAAPIRLHVSDALRDIGDGVTELEEALFERLGHGRPRRTPVAERLTRIAALLGRTAADPTLARHARDELRRMARRCARALGETEEMVRLPGRCPWCDSVSLRVFPERDAVLCVNPGCRCADPACDCASDPAFRHLWERAEWDVTRDGGR</sequence>
<accession>A0ABD5EBY2</accession>
<proteinExistence type="predicted"/>
<evidence type="ECO:0000313" key="2">
    <source>
        <dbReference type="EMBL" id="MDT0418919.1"/>
    </source>
</evidence>
<reference evidence="3" key="1">
    <citation type="submission" date="2023-07" db="EMBL/GenBank/DDBJ databases">
        <title>30 novel species of actinomycetes from the DSMZ collection.</title>
        <authorList>
            <person name="Nouioui I."/>
        </authorList>
    </citation>
    <scope>NUCLEOTIDE SEQUENCE [LARGE SCALE GENOMIC DNA]</scope>
    <source>
        <strain evidence="3">DSM 41982</strain>
    </source>
</reference>
<comment type="caution">
    <text evidence="2">The sequence shown here is derived from an EMBL/GenBank/DDBJ whole genome shotgun (WGS) entry which is preliminary data.</text>
</comment>
<organism evidence="2 3">
    <name type="scientific">Streptomyces evansiae</name>
    <dbReference type="NCBI Taxonomy" id="3075535"/>
    <lineage>
        <taxon>Bacteria</taxon>
        <taxon>Bacillati</taxon>
        <taxon>Actinomycetota</taxon>
        <taxon>Actinomycetes</taxon>
        <taxon>Kitasatosporales</taxon>
        <taxon>Streptomycetaceae</taxon>
        <taxon>Streptomyces</taxon>
    </lineage>
</organism>
<evidence type="ECO:0000256" key="1">
    <source>
        <dbReference type="SAM" id="MobiDB-lite"/>
    </source>
</evidence>
<dbReference type="AlphaFoldDB" id="A0ABD5EBY2"/>
<dbReference type="EMBL" id="JAVRER010000057">
    <property type="protein sequence ID" value="MDT0418919.1"/>
    <property type="molecule type" value="Genomic_DNA"/>
</dbReference>
<evidence type="ECO:0000313" key="3">
    <source>
        <dbReference type="Proteomes" id="UP001183607"/>
    </source>
</evidence>
<gene>
    <name evidence="2" type="ORF">RM574_25895</name>
</gene>
<feature type="region of interest" description="Disordered" evidence="1">
    <location>
        <begin position="1"/>
        <end position="37"/>
    </location>
</feature>
<name>A0ABD5EBY2_9ACTN</name>
<dbReference type="Proteomes" id="UP001183607">
    <property type="component" value="Unassembled WGS sequence"/>
</dbReference>